<feature type="domain" description="Methyl-accepting transducer" evidence="7">
    <location>
        <begin position="269"/>
        <end position="498"/>
    </location>
</feature>
<comment type="subcellular location">
    <subcellularLocation>
        <location evidence="1">Membrane</location>
    </subcellularLocation>
</comment>
<accession>A0A2R4C3U9</accession>
<evidence type="ECO:0000256" key="6">
    <source>
        <dbReference type="SAM" id="Phobius"/>
    </source>
</evidence>
<dbReference type="Pfam" id="PF00015">
    <property type="entry name" value="MCPsignal"/>
    <property type="match status" value="1"/>
</dbReference>
<proteinExistence type="inferred from homology"/>
<evidence type="ECO:0000259" key="7">
    <source>
        <dbReference type="PROSITE" id="PS50111"/>
    </source>
</evidence>
<dbReference type="CDD" id="cd06225">
    <property type="entry name" value="HAMP"/>
    <property type="match status" value="1"/>
</dbReference>
<dbReference type="OrthoDB" id="8712992at2"/>
<dbReference type="PANTHER" id="PTHR43531">
    <property type="entry name" value="PROTEIN ICFG"/>
    <property type="match status" value="1"/>
</dbReference>
<dbReference type="GO" id="GO:0007165">
    <property type="term" value="P:signal transduction"/>
    <property type="evidence" value="ECO:0007669"/>
    <property type="project" value="UniProtKB-KW"/>
</dbReference>
<organism evidence="9 10">
    <name type="scientific">Pseudoduganella armeniaca</name>
    <dbReference type="NCBI Taxonomy" id="2072590"/>
    <lineage>
        <taxon>Bacteria</taxon>
        <taxon>Pseudomonadati</taxon>
        <taxon>Pseudomonadota</taxon>
        <taxon>Betaproteobacteria</taxon>
        <taxon>Burkholderiales</taxon>
        <taxon>Oxalobacteraceae</taxon>
        <taxon>Telluria group</taxon>
        <taxon>Pseudoduganella</taxon>
    </lineage>
</organism>
<keyword evidence="4" id="KW-0807">Transducer</keyword>
<protein>
    <submittedName>
        <fullName evidence="9">Methyl-accepting chemotaxis protein</fullName>
    </submittedName>
</protein>
<evidence type="ECO:0000256" key="1">
    <source>
        <dbReference type="ARBA" id="ARBA00004370"/>
    </source>
</evidence>
<dbReference type="CDD" id="cd19411">
    <property type="entry name" value="MCP2201-like_sensor"/>
    <property type="match status" value="1"/>
</dbReference>
<evidence type="ECO:0000256" key="5">
    <source>
        <dbReference type="SAM" id="Coils"/>
    </source>
</evidence>
<dbReference type="Pfam" id="PF12729">
    <property type="entry name" value="4HB_MCP_1"/>
    <property type="match status" value="1"/>
</dbReference>
<dbReference type="SMART" id="SM00283">
    <property type="entry name" value="MA"/>
    <property type="match status" value="1"/>
</dbReference>
<dbReference type="InterPro" id="IPR051310">
    <property type="entry name" value="MCP_chemotaxis"/>
</dbReference>
<dbReference type="PANTHER" id="PTHR43531:SF14">
    <property type="entry name" value="METHYL-ACCEPTING CHEMOTAXIS PROTEIN I-RELATED"/>
    <property type="match status" value="1"/>
</dbReference>
<keyword evidence="5" id="KW-0175">Coiled coil</keyword>
<feature type="transmembrane region" description="Helical" evidence="6">
    <location>
        <begin position="191"/>
        <end position="210"/>
    </location>
</feature>
<keyword evidence="2" id="KW-0488">Methylation</keyword>
<feature type="coiled-coil region" evidence="5">
    <location>
        <begin position="469"/>
        <end position="496"/>
    </location>
</feature>
<dbReference type="InterPro" id="IPR004089">
    <property type="entry name" value="MCPsignal_dom"/>
</dbReference>
<dbReference type="RefSeq" id="WP_107139637.1">
    <property type="nucleotide sequence ID" value="NZ_CP028324.1"/>
</dbReference>
<evidence type="ECO:0000259" key="8">
    <source>
        <dbReference type="PROSITE" id="PS50885"/>
    </source>
</evidence>
<dbReference type="CDD" id="cd11386">
    <property type="entry name" value="MCP_signal"/>
    <property type="match status" value="1"/>
</dbReference>
<dbReference type="Pfam" id="PF00672">
    <property type="entry name" value="HAMP"/>
    <property type="match status" value="1"/>
</dbReference>
<dbReference type="InterPro" id="IPR003660">
    <property type="entry name" value="HAMP_dom"/>
</dbReference>
<dbReference type="InterPro" id="IPR047347">
    <property type="entry name" value="YvaQ-like_sensor"/>
</dbReference>
<dbReference type="FunFam" id="1.10.287.950:FF:000001">
    <property type="entry name" value="Methyl-accepting chemotaxis sensory transducer"/>
    <property type="match status" value="1"/>
</dbReference>
<evidence type="ECO:0000256" key="3">
    <source>
        <dbReference type="ARBA" id="ARBA00029447"/>
    </source>
</evidence>
<dbReference type="GO" id="GO:0006935">
    <property type="term" value="P:chemotaxis"/>
    <property type="evidence" value="ECO:0007669"/>
    <property type="project" value="TreeGrafter"/>
</dbReference>
<dbReference type="Gene3D" id="1.10.287.950">
    <property type="entry name" value="Methyl-accepting chemotaxis protein"/>
    <property type="match status" value="1"/>
</dbReference>
<dbReference type="Proteomes" id="UP000240505">
    <property type="component" value="Chromosome"/>
</dbReference>
<evidence type="ECO:0000313" key="9">
    <source>
        <dbReference type="EMBL" id="AVR94286.1"/>
    </source>
</evidence>
<dbReference type="GO" id="GO:0005886">
    <property type="term" value="C:plasma membrane"/>
    <property type="evidence" value="ECO:0007669"/>
    <property type="project" value="TreeGrafter"/>
</dbReference>
<comment type="similarity">
    <text evidence="3">Belongs to the methyl-accepting chemotaxis (MCP) protein family.</text>
</comment>
<feature type="domain" description="HAMP" evidence="8">
    <location>
        <begin position="212"/>
        <end position="264"/>
    </location>
</feature>
<evidence type="ECO:0000256" key="4">
    <source>
        <dbReference type="PROSITE-ProRule" id="PRU00284"/>
    </source>
</evidence>
<evidence type="ECO:0000313" key="10">
    <source>
        <dbReference type="Proteomes" id="UP000240505"/>
    </source>
</evidence>
<dbReference type="AlphaFoldDB" id="A0A2R4C3U9"/>
<dbReference type="EMBL" id="CP028324">
    <property type="protein sequence ID" value="AVR94286.1"/>
    <property type="molecule type" value="Genomic_DNA"/>
</dbReference>
<dbReference type="SMART" id="SM00304">
    <property type="entry name" value="HAMP"/>
    <property type="match status" value="1"/>
</dbReference>
<evidence type="ECO:0000256" key="2">
    <source>
        <dbReference type="ARBA" id="ARBA00022481"/>
    </source>
</evidence>
<dbReference type="PROSITE" id="PS50885">
    <property type="entry name" value="HAMP"/>
    <property type="match status" value="1"/>
</dbReference>
<name>A0A2R4C3U9_9BURK</name>
<keyword evidence="10" id="KW-1185">Reference proteome</keyword>
<keyword evidence="6" id="KW-0812">Transmembrane</keyword>
<keyword evidence="6" id="KW-0472">Membrane</keyword>
<feature type="transmembrane region" description="Helical" evidence="6">
    <location>
        <begin position="12"/>
        <end position="31"/>
    </location>
</feature>
<dbReference type="GO" id="GO:0004888">
    <property type="term" value="F:transmembrane signaling receptor activity"/>
    <property type="evidence" value="ECO:0007669"/>
    <property type="project" value="TreeGrafter"/>
</dbReference>
<dbReference type="SUPFAM" id="SSF58104">
    <property type="entry name" value="Methyl-accepting chemotaxis protein (MCP) signaling domain"/>
    <property type="match status" value="1"/>
</dbReference>
<gene>
    <name evidence="9" type="ORF">C9I28_00110</name>
</gene>
<reference evidence="9 10" key="1">
    <citation type="submission" date="2018-03" db="EMBL/GenBank/DDBJ databases">
        <title>Massilia armeniaca sp. nov., isolated from desert soil.</title>
        <authorList>
            <person name="Huang H."/>
            <person name="Ren M."/>
        </authorList>
    </citation>
    <scope>NUCLEOTIDE SEQUENCE [LARGE SCALE GENOMIC DNA]</scope>
    <source>
        <strain evidence="9 10">ZMN-3</strain>
    </source>
</reference>
<keyword evidence="6" id="KW-1133">Transmembrane helix</keyword>
<dbReference type="PROSITE" id="PS50111">
    <property type="entry name" value="CHEMOTAXIS_TRANSDUC_2"/>
    <property type="match status" value="1"/>
</dbReference>
<dbReference type="InterPro" id="IPR024478">
    <property type="entry name" value="HlyB_4HB_MCP"/>
</dbReference>
<dbReference type="KEGG" id="masz:C9I28_00110"/>
<sequence>MSLANLRIGARLGLGFATVLVLLVAIIALALTSLARIGQRTDDIVHDKNVKLAAANTMVDNIRNITLSLTTIMVTPSTEAMNAELAKVAEARKRYGAAKAELVKRLTTDKEKALMATVDKLLSEGAVKNNKLIELRKEGEVQDGTDYLLKEAAPSLTGVLAAMDELIAYEAAQANTAGEEATALYGSTQTLMLVLGAIALLAGCAVAYLVTRSITQPLGEALKVAETVAGGDLSSTIVSDRKDETGRLLQALKGMNDALLNVVTQVRGGTEAIGTASREIAAGNMDLSSRTEEQASSLEETASSMEELTSTVRQNADNALQANELARSASQVAVKGGAIVSQVVETMGTINTSSRKIVDIIAVIDGIAFQTNILALNAAVEAARAGEQGRGFAVVANEVRGLAQRSAAAAREIKELITASVASVDEGSRLVNDAGQTMGDIVQSIQRVTDIMGDIASASQEQTMGIGQINTAITQMDEVTQQNAALVEEAAAASQSMQEQAAHLAQVVAFFRTGGVVAAPVAVEQRAVKPAVTARPVAVAAKPAVAKKPAVVKAAAKSADEWEEF</sequence>